<reference evidence="3" key="1">
    <citation type="journal article" date="2023" name="Mol. Phylogenet. Evol.">
        <title>Genome-scale phylogeny and comparative genomics of the fungal order Sordariales.</title>
        <authorList>
            <person name="Hensen N."/>
            <person name="Bonometti L."/>
            <person name="Westerberg I."/>
            <person name="Brannstrom I.O."/>
            <person name="Guillou S."/>
            <person name="Cros-Aarteil S."/>
            <person name="Calhoun S."/>
            <person name="Haridas S."/>
            <person name="Kuo A."/>
            <person name="Mondo S."/>
            <person name="Pangilinan J."/>
            <person name="Riley R."/>
            <person name="LaButti K."/>
            <person name="Andreopoulos B."/>
            <person name="Lipzen A."/>
            <person name="Chen C."/>
            <person name="Yan M."/>
            <person name="Daum C."/>
            <person name="Ng V."/>
            <person name="Clum A."/>
            <person name="Steindorff A."/>
            <person name="Ohm R.A."/>
            <person name="Martin F."/>
            <person name="Silar P."/>
            <person name="Natvig D.O."/>
            <person name="Lalanne C."/>
            <person name="Gautier V."/>
            <person name="Ament-Velasquez S.L."/>
            <person name="Kruys A."/>
            <person name="Hutchinson M.I."/>
            <person name="Powell A.J."/>
            <person name="Barry K."/>
            <person name="Miller A.N."/>
            <person name="Grigoriev I.V."/>
            <person name="Debuchy R."/>
            <person name="Gladieux P."/>
            <person name="Hiltunen Thoren M."/>
            <person name="Johannesson H."/>
        </authorList>
    </citation>
    <scope>NUCLEOTIDE SEQUENCE</scope>
    <source>
        <strain evidence="3">PSN324</strain>
    </source>
</reference>
<evidence type="ECO:0000313" key="4">
    <source>
        <dbReference type="Proteomes" id="UP001321749"/>
    </source>
</evidence>
<evidence type="ECO:0000256" key="1">
    <source>
        <dbReference type="SAM" id="MobiDB-lite"/>
    </source>
</evidence>
<dbReference type="EMBL" id="MU864990">
    <property type="protein sequence ID" value="KAK4461511.1"/>
    <property type="molecule type" value="Genomic_DNA"/>
</dbReference>
<accession>A0AAV9HR91</accession>
<sequence length="336" mass="35135">MHLGNVGTLPPWIEHRFVQLHLYTVVVAMGLVRLAVLIGLLPLVKAQASGQLVALTTSSYPADITTPPPPTPVRGLDWRRQLQYGAPSTTDTCGFYSPSRGLFCPTGGETCATVTPTARSSFLGAATAFVGCCPPGATQCTNIPTTCFDKLNYAPPDPGALTCSGKSSLCQTLSWVGSNALAFRCVEEGSEGVGQPVAVTATAPTSTGNRTDSASGGISPAPTPRPSSSKPLPGATTRQGDGSTSTPSHGGSPYSTLTKSGKIGLAVGLGVSAVVIGLLAYVFRRRRPRRVSNCQAVKDTLREAEGSTMTEDQARKEAIRISERVINHWPRRATLV</sequence>
<evidence type="ECO:0000313" key="3">
    <source>
        <dbReference type="EMBL" id="KAK4461511.1"/>
    </source>
</evidence>
<keyword evidence="2" id="KW-0472">Membrane</keyword>
<feature type="region of interest" description="Disordered" evidence="1">
    <location>
        <begin position="201"/>
        <end position="255"/>
    </location>
</feature>
<gene>
    <name evidence="3" type="ORF">QBC42DRAFT_270128</name>
</gene>
<dbReference type="AlphaFoldDB" id="A0AAV9HR91"/>
<reference evidence="3" key="2">
    <citation type="submission" date="2023-06" db="EMBL/GenBank/DDBJ databases">
        <authorList>
            <consortium name="Lawrence Berkeley National Laboratory"/>
            <person name="Mondo S.J."/>
            <person name="Hensen N."/>
            <person name="Bonometti L."/>
            <person name="Westerberg I."/>
            <person name="Brannstrom I.O."/>
            <person name="Guillou S."/>
            <person name="Cros-Aarteil S."/>
            <person name="Calhoun S."/>
            <person name="Haridas S."/>
            <person name="Kuo A."/>
            <person name="Pangilinan J."/>
            <person name="Riley R."/>
            <person name="Labutti K."/>
            <person name="Andreopoulos B."/>
            <person name="Lipzen A."/>
            <person name="Chen C."/>
            <person name="Yanf M."/>
            <person name="Daum C."/>
            <person name="Ng V."/>
            <person name="Clum A."/>
            <person name="Steindorff A."/>
            <person name="Ohm R."/>
            <person name="Martin F."/>
            <person name="Silar P."/>
            <person name="Natvig D."/>
            <person name="Lalanne C."/>
            <person name="Gautier V."/>
            <person name="Ament-Velasquez S.L."/>
            <person name="Kruys A."/>
            <person name="Hutchinson M.I."/>
            <person name="Powell A.J."/>
            <person name="Barry K."/>
            <person name="Miller A.N."/>
            <person name="Grigoriev I.V."/>
            <person name="Debuchy R."/>
            <person name="Gladieux P."/>
            <person name="Thoren M.H."/>
            <person name="Johannesson H."/>
        </authorList>
    </citation>
    <scope>NUCLEOTIDE SEQUENCE</scope>
    <source>
        <strain evidence="3">PSN324</strain>
    </source>
</reference>
<protein>
    <submittedName>
        <fullName evidence="3">Uncharacterized protein</fullName>
    </submittedName>
</protein>
<feature type="transmembrane region" description="Helical" evidence="2">
    <location>
        <begin position="20"/>
        <end position="44"/>
    </location>
</feature>
<feature type="compositionally biased region" description="Low complexity" evidence="1">
    <location>
        <begin position="242"/>
        <end position="255"/>
    </location>
</feature>
<keyword evidence="2" id="KW-1133">Transmembrane helix</keyword>
<proteinExistence type="predicted"/>
<dbReference type="Proteomes" id="UP001321749">
    <property type="component" value="Unassembled WGS sequence"/>
</dbReference>
<feature type="compositionally biased region" description="Polar residues" evidence="1">
    <location>
        <begin position="226"/>
        <end position="241"/>
    </location>
</feature>
<organism evidence="3 4">
    <name type="scientific">Cladorrhinum samala</name>
    <dbReference type="NCBI Taxonomy" id="585594"/>
    <lineage>
        <taxon>Eukaryota</taxon>
        <taxon>Fungi</taxon>
        <taxon>Dikarya</taxon>
        <taxon>Ascomycota</taxon>
        <taxon>Pezizomycotina</taxon>
        <taxon>Sordariomycetes</taxon>
        <taxon>Sordariomycetidae</taxon>
        <taxon>Sordariales</taxon>
        <taxon>Podosporaceae</taxon>
        <taxon>Cladorrhinum</taxon>
    </lineage>
</organism>
<feature type="compositionally biased region" description="Polar residues" evidence="1">
    <location>
        <begin position="206"/>
        <end position="216"/>
    </location>
</feature>
<comment type="caution">
    <text evidence="3">The sequence shown here is derived from an EMBL/GenBank/DDBJ whole genome shotgun (WGS) entry which is preliminary data.</text>
</comment>
<feature type="transmembrane region" description="Helical" evidence="2">
    <location>
        <begin position="263"/>
        <end position="283"/>
    </location>
</feature>
<evidence type="ECO:0000256" key="2">
    <source>
        <dbReference type="SAM" id="Phobius"/>
    </source>
</evidence>
<keyword evidence="2" id="KW-0812">Transmembrane</keyword>
<keyword evidence="4" id="KW-1185">Reference proteome</keyword>
<name>A0AAV9HR91_9PEZI</name>